<evidence type="ECO:0000259" key="1">
    <source>
        <dbReference type="PROSITE" id="PS50011"/>
    </source>
</evidence>
<keyword evidence="3" id="KW-1185">Reference proteome</keyword>
<name>V4LQM9_EUTSA</name>
<evidence type="ECO:0000313" key="3">
    <source>
        <dbReference type="Proteomes" id="UP000030689"/>
    </source>
</evidence>
<dbReference type="EMBL" id="KI517385">
    <property type="protein sequence ID" value="ESQ52915.1"/>
    <property type="molecule type" value="Genomic_DNA"/>
</dbReference>
<dbReference type="SUPFAM" id="SSF56112">
    <property type="entry name" value="Protein kinase-like (PK-like)"/>
    <property type="match status" value="1"/>
</dbReference>
<dbReference type="Gramene" id="ESQ52915">
    <property type="protein sequence ID" value="ESQ52915"/>
    <property type="gene ID" value="EUTSA_v10016824mg"/>
</dbReference>
<reference evidence="2 3" key="1">
    <citation type="journal article" date="2013" name="Front. Plant Sci.">
        <title>The Reference Genome of the Halophytic Plant Eutrema salsugineum.</title>
        <authorList>
            <person name="Yang R."/>
            <person name="Jarvis D.E."/>
            <person name="Chen H."/>
            <person name="Beilstein M.A."/>
            <person name="Grimwood J."/>
            <person name="Jenkins J."/>
            <person name="Shu S."/>
            <person name="Prochnik S."/>
            <person name="Xin M."/>
            <person name="Ma C."/>
            <person name="Schmutz J."/>
            <person name="Wing R.A."/>
            <person name="Mitchell-Olds T."/>
            <person name="Schumaker K.S."/>
            <person name="Wang X."/>
        </authorList>
    </citation>
    <scope>NUCLEOTIDE SEQUENCE [LARGE SCALE GENOMIC DNA]</scope>
</reference>
<evidence type="ECO:0000313" key="2">
    <source>
        <dbReference type="EMBL" id="ESQ52915.1"/>
    </source>
</evidence>
<dbReference type="SMART" id="SM00220">
    <property type="entry name" value="S_TKc"/>
    <property type="match status" value="1"/>
</dbReference>
<dbReference type="PROSITE" id="PS50011">
    <property type="entry name" value="PROTEIN_KINASE_DOM"/>
    <property type="match status" value="1"/>
</dbReference>
<dbReference type="OMA" id="MDSENYG"/>
<dbReference type="PROSITE" id="PS00108">
    <property type="entry name" value="PROTEIN_KINASE_ST"/>
    <property type="match status" value="1"/>
</dbReference>
<dbReference type="InterPro" id="IPR008271">
    <property type="entry name" value="Ser/Thr_kinase_AS"/>
</dbReference>
<dbReference type="GO" id="GO:0007165">
    <property type="term" value="P:signal transduction"/>
    <property type="evidence" value="ECO:0007669"/>
    <property type="project" value="TreeGrafter"/>
</dbReference>
<dbReference type="Gene3D" id="1.10.510.10">
    <property type="entry name" value="Transferase(Phosphotransferase) domain 1"/>
    <property type="match status" value="1"/>
</dbReference>
<proteinExistence type="predicted"/>
<dbReference type="InterPro" id="IPR011009">
    <property type="entry name" value="Kinase-like_dom_sf"/>
</dbReference>
<dbReference type="PANTHER" id="PTHR48011">
    <property type="entry name" value="CCR4-NOT TRANSCRIPTIONAL COMPLEX SUBUNIT CAF120-RELATED"/>
    <property type="match status" value="1"/>
</dbReference>
<organism evidence="2 3">
    <name type="scientific">Eutrema salsugineum</name>
    <name type="common">Saltwater cress</name>
    <name type="synonym">Sisymbrium salsugineum</name>
    <dbReference type="NCBI Taxonomy" id="72664"/>
    <lineage>
        <taxon>Eukaryota</taxon>
        <taxon>Viridiplantae</taxon>
        <taxon>Streptophyta</taxon>
        <taxon>Embryophyta</taxon>
        <taxon>Tracheophyta</taxon>
        <taxon>Spermatophyta</taxon>
        <taxon>Magnoliopsida</taxon>
        <taxon>eudicotyledons</taxon>
        <taxon>Gunneridae</taxon>
        <taxon>Pentapetalae</taxon>
        <taxon>rosids</taxon>
        <taxon>malvids</taxon>
        <taxon>Brassicales</taxon>
        <taxon>Brassicaceae</taxon>
        <taxon>Eutremeae</taxon>
        <taxon>Eutrema</taxon>
    </lineage>
</organism>
<dbReference type="InterPro" id="IPR000719">
    <property type="entry name" value="Prot_kinase_dom"/>
</dbReference>
<dbReference type="eggNOG" id="KOG0198">
    <property type="taxonomic scope" value="Eukaryota"/>
</dbReference>
<dbReference type="AlphaFoldDB" id="V4LQM9"/>
<dbReference type="OrthoDB" id="25592at2759"/>
<dbReference type="GO" id="GO:0009846">
    <property type="term" value="P:pollen germination"/>
    <property type="evidence" value="ECO:0007669"/>
    <property type="project" value="EnsemblPlants"/>
</dbReference>
<dbReference type="Proteomes" id="UP000030689">
    <property type="component" value="Unassembled WGS sequence"/>
</dbReference>
<dbReference type="PANTHER" id="PTHR48011:SF16">
    <property type="entry name" value="PROTEIN KINASE SUPERFAMILY PROTEIN"/>
    <property type="match status" value="1"/>
</dbReference>
<dbReference type="InterPro" id="IPR052751">
    <property type="entry name" value="Plant_MAPKKK"/>
</dbReference>
<feature type="domain" description="Protein kinase" evidence="1">
    <location>
        <begin position="23"/>
        <end position="295"/>
    </location>
</feature>
<dbReference type="GO" id="GO:0005524">
    <property type="term" value="F:ATP binding"/>
    <property type="evidence" value="ECO:0007669"/>
    <property type="project" value="InterPro"/>
</dbReference>
<accession>V4LQM9</accession>
<dbReference type="Pfam" id="PF00069">
    <property type="entry name" value="Pkinase"/>
    <property type="match status" value="1"/>
</dbReference>
<gene>
    <name evidence="2" type="ORF">EUTSA_v10016824mg</name>
</gene>
<dbReference type="GO" id="GO:0048868">
    <property type="term" value="P:pollen tube development"/>
    <property type="evidence" value="ECO:0007669"/>
    <property type="project" value="EnsemblPlants"/>
</dbReference>
<protein>
    <recommendedName>
        <fullName evidence="1">Protein kinase domain-containing protein</fullName>
    </recommendedName>
</protein>
<dbReference type="STRING" id="72664.V4LQM9"/>
<dbReference type="GO" id="GO:0004672">
    <property type="term" value="F:protein kinase activity"/>
    <property type="evidence" value="ECO:0007669"/>
    <property type="project" value="InterPro"/>
</dbReference>
<dbReference type="KEGG" id="eus:EUTSA_v10016824mg"/>
<sequence>MARKLRRCRKKQEIIGQNKQPEMRFVKSLGKGTYGSVDLFSYTNHDGSTLYNAVKISDHQSYDSIDREFRILSELRGCSGIVQSFGDSLLEETDSDGNRVYKMSMEYAASGTLTSFIQRNKKLSDSIIKDFTRMILRGLVSVHSHGYVHCDLKPDNILLFPRYEEETWYCSYELKISDFGLSIKAGEKSHCWTKDSPFVGTPLYMSAESVHDGTTVEKTLDLWSLGCIVLEMYTGKNQWSGFSVDDMIKPLLLDGKAPEIPETVPCVARQFMEKCFARQPEERGSASELLLHPFLIGDQKMAGGSGGGERRRVGLRIRKPPSRLEDVTKTALKLKIVSSKPSQFKKISNKPLKVKFLPPRPPRSNFVPVQ</sequence>